<name>A0A328U179_9BACL</name>
<dbReference type="OrthoDB" id="9807864at2"/>
<evidence type="ECO:0000259" key="7">
    <source>
        <dbReference type="PROSITE" id="PS51085"/>
    </source>
</evidence>
<reference evidence="8 9" key="1">
    <citation type="submission" date="2018-06" db="EMBL/GenBank/DDBJ databases">
        <title>Paenibacillus montanisoli sp. nov., isolated from mountain area soil.</title>
        <authorList>
            <person name="Wu M."/>
        </authorList>
    </citation>
    <scope>NUCLEOTIDE SEQUENCE [LARGE SCALE GENOMIC DNA]</scope>
    <source>
        <strain evidence="8 9">RA17</strain>
    </source>
</reference>
<gene>
    <name evidence="8" type="ORF">DL346_13485</name>
</gene>
<comment type="cofactor">
    <cofactor evidence="6">
        <name>[2Fe-2S] cluster</name>
        <dbReference type="ChEBI" id="CHEBI:190135"/>
    </cofactor>
</comment>
<dbReference type="PROSITE" id="PS51085">
    <property type="entry name" value="2FE2S_FER_2"/>
    <property type="match status" value="1"/>
</dbReference>
<dbReference type="Gene3D" id="3.10.20.30">
    <property type="match status" value="1"/>
</dbReference>
<dbReference type="GO" id="GO:0051537">
    <property type="term" value="F:2 iron, 2 sulfur cluster binding"/>
    <property type="evidence" value="ECO:0007669"/>
    <property type="project" value="UniProtKB-KW"/>
</dbReference>
<proteinExistence type="inferred from homology"/>
<evidence type="ECO:0000256" key="6">
    <source>
        <dbReference type="ARBA" id="ARBA00034078"/>
    </source>
</evidence>
<dbReference type="GO" id="GO:0046872">
    <property type="term" value="F:metal ion binding"/>
    <property type="evidence" value="ECO:0007669"/>
    <property type="project" value="UniProtKB-KW"/>
</dbReference>
<dbReference type="Proteomes" id="UP000249260">
    <property type="component" value="Unassembled WGS sequence"/>
</dbReference>
<evidence type="ECO:0000256" key="4">
    <source>
        <dbReference type="ARBA" id="ARBA00023004"/>
    </source>
</evidence>
<protein>
    <submittedName>
        <fullName evidence="8">Ferredoxin</fullName>
    </submittedName>
</protein>
<comment type="caution">
    <text evidence="8">The sequence shown here is derived from an EMBL/GenBank/DDBJ whole genome shotgun (WGS) entry which is preliminary data.</text>
</comment>
<evidence type="ECO:0000313" key="9">
    <source>
        <dbReference type="Proteomes" id="UP000249260"/>
    </source>
</evidence>
<evidence type="ECO:0000313" key="8">
    <source>
        <dbReference type="EMBL" id="RAP76399.1"/>
    </source>
</evidence>
<dbReference type="SUPFAM" id="SSF54292">
    <property type="entry name" value="2Fe-2S ferredoxin-like"/>
    <property type="match status" value="1"/>
</dbReference>
<dbReference type="PANTHER" id="PTHR23426:SF65">
    <property type="entry name" value="FERREDOXIN-2, MITOCHONDRIAL"/>
    <property type="match status" value="1"/>
</dbReference>
<dbReference type="InterPro" id="IPR036010">
    <property type="entry name" value="2Fe-2S_ferredoxin-like_sf"/>
</dbReference>
<evidence type="ECO:0000256" key="1">
    <source>
        <dbReference type="ARBA" id="ARBA00010914"/>
    </source>
</evidence>
<organism evidence="8 9">
    <name type="scientific">Paenibacillus montanisoli</name>
    <dbReference type="NCBI Taxonomy" id="2081970"/>
    <lineage>
        <taxon>Bacteria</taxon>
        <taxon>Bacillati</taxon>
        <taxon>Bacillota</taxon>
        <taxon>Bacilli</taxon>
        <taxon>Bacillales</taxon>
        <taxon>Paenibacillaceae</taxon>
        <taxon>Paenibacillus</taxon>
    </lineage>
</organism>
<keyword evidence="9" id="KW-1185">Reference proteome</keyword>
<keyword evidence="4" id="KW-0408">Iron</keyword>
<dbReference type="EMBL" id="QLUW01000002">
    <property type="protein sequence ID" value="RAP76399.1"/>
    <property type="molecule type" value="Genomic_DNA"/>
</dbReference>
<dbReference type="InterPro" id="IPR001041">
    <property type="entry name" value="2Fe-2S_ferredoxin-type"/>
</dbReference>
<evidence type="ECO:0000256" key="3">
    <source>
        <dbReference type="ARBA" id="ARBA00022723"/>
    </source>
</evidence>
<dbReference type="RefSeq" id="WP_112882619.1">
    <property type="nucleotide sequence ID" value="NZ_QLUW01000002.1"/>
</dbReference>
<dbReference type="GO" id="GO:0005829">
    <property type="term" value="C:cytosol"/>
    <property type="evidence" value="ECO:0007669"/>
    <property type="project" value="TreeGrafter"/>
</dbReference>
<evidence type="ECO:0000256" key="5">
    <source>
        <dbReference type="ARBA" id="ARBA00023014"/>
    </source>
</evidence>
<dbReference type="PANTHER" id="PTHR23426">
    <property type="entry name" value="FERREDOXIN/ADRENODOXIN"/>
    <property type="match status" value="1"/>
</dbReference>
<feature type="domain" description="2Fe-2S ferredoxin-type" evidence="7">
    <location>
        <begin position="1"/>
        <end position="98"/>
    </location>
</feature>
<dbReference type="AlphaFoldDB" id="A0A328U179"/>
<sequence length="100" mass="11228">MLELKGRSKSITVYPLSGMSLLDMAMKHEIDWAFSCSRGTCARCRCLVEEGMEFLEEATDAEWDRLEQSELEQGYRLGCQAVIKKGAGAATIKAVNRPYF</sequence>
<dbReference type="GO" id="GO:0140647">
    <property type="term" value="P:P450-containing electron transport chain"/>
    <property type="evidence" value="ECO:0007669"/>
    <property type="project" value="InterPro"/>
</dbReference>
<dbReference type="InterPro" id="IPR001055">
    <property type="entry name" value="Adrenodoxin-like"/>
</dbReference>
<keyword evidence="2" id="KW-0001">2Fe-2S</keyword>
<accession>A0A328U179</accession>
<dbReference type="InterPro" id="IPR012675">
    <property type="entry name" value="Beta-grasp_dom_sf"/>
</dbReference>
<evidence type="ECO:0000256" key="2">
    <source>
        <dbReference type="ARBA" id="ARBA00022714"/>
    </source>
</evidence>
<keyword evidence="5" id="KW-0411">Iron-sulfur</keyword>
<dbReference type="Pfam" id="PF00111">
    <property type="entry name" value="Fer2"/>
    <property type="match status" value="1"/>
</dbReference>
<dbReference type="CDD" id="cd00207">
    <property type="entry name" value="fer2"/>
    <property type="match status" value="1"/>
</dbReference>
<keyword evidence="3" id="KW-0479">Metal-binding</keyword>
<dbReference type="GO" id="GO:0009055">
    <property type="term" value="F:electron transfer activity"/>
    <property type="evidence" value="ECO:0007669"/>
    <property type="project" value="TreeGrafter"/>
</dbReference>
<comment type="similarity">
    <text evidence="1">Belongs to the adrenodoxin/putidaredoxin family.</text>
</comment>